<dbReference type="PANTHER" id="PTHR30244:SF34">
    <property type="entry name" value="DTDP-4-AMINO-4,6-DIDEOXYGALACTOSE TRANSAMINASE"/>
    <property type="match status" value="1"/>
</dbReference>
<dbReference type="Pfam" id="PF01041">
    <property type="entry name" value="DegT_DnrJ_EryC1"/>
    <property type="match status" value="1"/>
</dbReference>
<dbReference type="InterPro" id="IPR015421">
    <property type="entry name" value="PyrdxlP-dep_Trfase_major"/>
</dbReference>
<dbReference type="PANTHER" id="PTHR30244">
    <property type="entry name" value="TRANSAMINASE"/>
    <property type="match status" value="1"/>
</dbReference>
<dbReference type="EMBL" id="CAXAMN010027916">
    <property type="protein sequence ID" value="CAK9113792.1"/>
    <property type="molecule type" value="Genomic_DNA"/>
</dbReference>
<dbReference type="InterPro" id="IPR015422">
    <property type="entry name" value="PyrdxlP-dep_Trfase_small"/>
</dbReference>
<dbReference type="InterPro" id="IPR000653">
    <property type="entry name" value="DegT/StrS_aminotransferase"/>
</dbReference>
<accession>A0ABP0SN40</accession>
<feature type="chain" id="PRO_5046729919" evidence="1">
    <location>
        <begin position="29"/>
        <end position="1177"/>
    </location>
</feature>
<keyword evidence="3" id="KW-1185">Reference proteome</keyword>
<dbReference type="Gene3D" id="3.90.1150.10">
    <property type="entry name" value="Aspartate Aminotransferase, domain 1"/>
    <property type="match status" value="1"/>
</dbReference>
<evidence type="ECO:0000313" key="2">
    <source>
        <dbReference type="EMBL" id="CAK9113792.1"/>
    </source>
</evidence>
<dbReference type="Gene3D" id="3.40.640.10">
    <property type="entry name" value="Type I PLP-dependent aspartate aminotransferase-like (Major domain)"/>
    <property type="match status" value="1"/>
</dbReference>
<reference evidence="2 3" key="1">
    <citation type="submission" date="2024-02" db="EMBL/GenBank/DDBJ databases">
        <authorList>
            <person name="Chen Y."/>
            <person name="Shah S."/>
            <person name="Dougan E. K."/>
            <person name="Thang M."/>
            <person name="Chan C."/>
        </authorList>
    </citation>
    <scope>NUCLEOTIDE SEQUENCE [LARGE SCALE GENOMIC DNA]</scope>
</reference>
<dbReference type="SUPFAM" id="SSF53448">
    <property type="entry name" value="Nucleotide-diphospho-sugar transferases"/>
    <property type="match status" value="1"/>
</dbReference>
<sequence>MLKFHGTFSGVTALALALAEEECHGVLAGPECCEVEDLEDHQILQKPWRDQILQDNMVKFGKVGGDGSHRYESSLNPALCERDLQDLRAENPNFFAPRGHAARREAFEACARRNARLVELHVDLEMAGDCSMHYVGDFCSPFSCAVVYEKWILSAQYFIENFPQCATFALQPCIWQNAAQMHRVSSLQQLPELFEALELTLDTDLERDKEVQTLLTTLENLSDDLLPWPLLRPFADAAALGRKRLRLSRPPQKLLESGIPVILDLLAPAIQTLLCEEMGCQPFLDESLLAGATRLRPRWRELGSLCAAGQFQRAAELERRYAGETERWVAALAQLGHDVPPDFLLSFQELCNLLGRSHASPTRSPLSRDICGESTVPAVEPTGCSCRAEPVHCFQPRARLWGRRVRRAVVAAFDLQIPLDEPYRTWGVHDAPLDFLMNFDLSLTPGETDRVLLLPPAHLALYPLTTRTRRRLQGAKVKVIEVPWIEPPGVSPTVAQRNQENHFGNREYIRLHAMNLDYDVVVYLDTDVRIVGDLNPIFEEGQDLFVSTGSTVAPLDGGFFAVRPSGALFRAMLDVLRTVHYDRETGWNRMGHGYSLALGRAEGNYPAGPQGFLYHFFYMADPAVDLALKRNGAVRPRSAQVDSCHSWTTRGILRAEEGQWNYNSFHGSFKWRYLDESSYFAAMPEEWRRQVESFHRRVTWTFPCDFTVKKPVLVHHMDEAIEGYLEHLQQQHPNQTTVLLPRKDTCAIVMDRLKRLWQHLVPAAVGGEGSSSSSTSAPRKVWYAPYKFEAYGEEEIAAVTAALRDGWLAPGPRTDEFEAKVSELFGKRFGVMVNSGSSGNIIGLAALGLQRGDEVITPACTFATCIAPMEQLGLTPVFIDVIPNRYVPSVEMVLAAVTPKTKCIFIPNLAGSKIDWAELRRRVPDHIWLFEDSCDTITYTAESDVSVISFYASHIITAGGLGGCVMFNDEALKRKALMFRDWGRIGNNSEDMSERFGHSVDGIEYDFKFLYGCVGWNMKACEMNAAFGLAQLKKLEHFKAIRRRNIARYCENLRKAQTRYVLPHEAHQYDWLAMPLLYHDRKGVLRYLESNEVQIRVFFAGNITRHPAYRHYLQAFPGADRVMKEGFLIGAHHGLELSDVDRVCELLIMISMLRGMATSCLGRLLSPRPGRGRIAIL</sequence>
<proteinExistence type="predicted"/>
<dbReference type="InterPro" id="IPR015424">
    <property type="entry name" value="PyrdxlP-dep_Trfase"/>
</dbReference>
<dbReference type="Gene3D" id="3.90.550.10">
    <property type="entry name" value="Spore Coat Polysaccharide Biosynthesis Protein SpsA, Chain A"/>
    <property type="match status" value="1"/>
</dbReference>
<organism evidence="2 3">
    <name type="scientific">Durusdinium trenchii</name>
    <dbReference type="NCBI Taxonomy" id="1381693"/>
    <lineage>
        <taxon>Eukaryota</taxon>
        <taxon>Sar</taxon>
        <taxon>Alveolata</taxon>
        <taxon>Dinophyceae</taxon>
        <taxon>Suessiales</taxon>
        <taxon>Symbiodiniaceae</taxon>
        <taxon>Durusdinium</taxon>
    </lineage>
</organism>
<gene>
    <name evidence="2" type="ORF">CCMP2556_LOCUS52639</name>
</gene>
<dbReference type="SUPFAM" id="SSF53383">
    <property type="entry name" value="PLP-dependent transferases"/>
    <property type="match status" value="1"/>
</dbReference>
<dbReference type="InterPro" id="IPR029044">
    <property type="entry name" value="Nucleotide-diphossugar_trans"/>
</dbReference>
<keyword evidence="1" id="KW-0732">Signal</keyword>
<dbReference type="Proteomes" id="UP001642484">
    <property type="component" value="Unassembled WGS sequence"/>
</dbReference>
<comment type="caution">
    <text evidence="2">The sequence shown here is derived from an EMBL/GenBank/DDBJ whole genome shotgun (WGS) entry which is preliminary data.</text>
</comment>
<feature type="signal peptide" evidence="1">
    <location>
        <begin position="1"/>
        <end position="28"/>
    </location>
</feature>
<evidence type="ECO:0000256" key="1">
    <source>
        <dbReference type="SAM" id="SignalP"/>
    </source>
</evidence>
<name>A0ABP0SN40_9DINO</name>
<evidence type="ECO:0000313" key="3">
    <source>
        <dbReference type="Proteomes" id="UP001642484"/>
    </source>
</evidence>
<protein>
    <submittedName>
        <fullName evidence="2">Uncharacterized protein</fullName>
    </submittedName>
</protein>